<sequence length="92" mass="9043">MIAADNVLPGEMALPTVSFARGIVADAVKTADIAAKISTAGIRPAAHRRAAAPASSTFAVVTCAASKVMPKRLGTARAAMAGGGVSAPSRPA</sequence>
<dbReference type="AlphaFoldDB" id="A0A193BUW2"/>
<reference evidence="1 2" key="1">
    <citation type="journal article" date="2015" name="Genome Announc.">
        <title>Draft Genome Sequence of Norvancomycin-Producing Strain Amycolatopsis orientalis CPCC200066.</title>
        <authorList>
            <person name="Lei X."/>
            <person name="Yuan F."/>
            <person name="Shi Y."/>
            <person name="Li X."/>
            <person name="Wang L."/>
            <person name="Hong B."/>
        </authorList>
    </citation>
    <scope>NUCLEOTIDE SEQUENCE [LARGE SCALE GENOMIC DNA]</scope>
    <source>
        <strain evidence="1 2">B-37</strain>
    </source>
</reference>
<evidence type="ECO:0000313" key="2">
    <source>
        <dbReference type="Proteomes" id="UP000093695"/>
    </source>
</evidence>
<keyword evidence="2" id="KW-1185">Reference proteome</keyword>
<name>A0A193BUW2_AMYOR</name>
<evidence type="ECO:0000313" key="1">
    <source>
        <dbReference type="EMBL" id="ANN16007.1"/>
    </source>
</evidence>
<dbReference type="KEGG" id="aori:SD37_10385"/>
<dbReference type="EMBL" id="CP016174">
    <property type="protein sequence ID" value="ANN16007.1"/>
    <property type="molecule type" value="Genomic_DNA"/>
</dbReference>
<proteinExistence type="predicted"/>
<protein>
    <submittedName>
        <fullName evidence="1">Uncharacterized protein</fullName>
    </submittedName>
</protein>
<dbReference type="Proteomes" id="UP000093695">
    <property type="component" value="Chromosome"/>
</dbReference>
<organism evidence="1 2">
    <name type="scientific">Amycolatopsis orientalis</name>
    <name type="common">Nocardia orientalis</name>
    <dbReference type="NCBI Taxonomy" id="31958"/>
    <lineage>
        <taxon>Bacteria</taxon>
        <taxon>Bacillati</taxon>
        <taxon>Actinomycetota</taxon>
        <taxon>Actinomycetes</taxon>
        <taxon>Pseudonocardiales</taxon>
        <taxon>Pseudonocardiaceae</taxon>
        <taxon>Amycolatopsis</taxon>
    </lineage>
</organism>
<accession>A0A193BUW2</accession>
<gene>
    <name evidence="1" type="ORF">SD37_10385</name>
</gene>